<evidence type="ECO:0000256" key="3">
    <source>
        <dbReference type="SAM" id="MobiDB-lite"/>
    </source>
</evidence>
<dbReference type="GO" id="GO:0005634">
    <property type="term" value="C:nucleus"/>
    <property type="evidence" value="ECO:0007669"/>
    <property type="project" value="UniProtKB-SubCell"/>
</dbReference>
<dbReference type="InterPro" id="IPR023780">
    <property type="entry name" value="Chromo_domain"/>
</dbReference>
<protein>
    <recommendedName>
        <fullName evidence="4">Chromo domain-containing protein</fullName>
    </recommendedName>
</protein>
<feature type="region of interest" description="Disordered" evidence="3">
    <location>
        <begin position="1"/>
        <end position="115"/>
    </location>
</feature>
<dbReference type="PANTHER" id="PTHR22812">
    <property type="entry name" value="CHROMOBOX PROTEIN"/>
    <property type="match status" value="1"/>
</dbReference>
<comment type="caution">
    <text evidence="5">The sequence shown here is derived from an EMBL/GenBank/DDBJ whole genome shotgun (WGS) entry which is preliminary data.</text>
</comment>
<feature type="compositionally biased region" description="Basic and acidic residues" evidence="3">
    <location>
        <begin position="91"/>
        <end position="108"/>
    </location>
</feature>
<feature type="compositionally biased region" description="Basic residues" evidence="3">
    <location>
        <begin position="39"/>
        <end position="49"/>
    </location>
</feature>
<reference evidence="5 6" key="1">
    <citation type="journal article" date="2018" name="BMC Genomics">
        <title>The genome of Naegleria lovaniensis, the basis for a comparative approach to unravel pathogenicity factors of the human pathogenic amoeba N. fowleri.</title>
        <authorList>
            <person name="Liechti N."/>
            <person name="Schurch N."/>
            <person name="Bruggmann R."/>
            <person name="Wittwer M."/>
        </authorList>
    </citation>
    <scope>NUCLEOTIDE SEQUENCE [LARGE SCALE GENOMIC DNA]</scope>
    <source>
        <strain evidence="5 6">ATCC 30569</strain>
    </source>
</reference>
<dbReference type="InterPro" id="IPR051219">
    <property type="entry name" value="Heterochromatin_chromo-domain"/>
</dbReference>
<keyword evidence="6" id="KW-1185">Reference proteome</keyword>
<dbReference type="Proteomes" id="UP000816034">
    <property type="component" value="Unassembled WGS sequence"/>
</dbReference>
<dbReference type="InterPro" id="IPR000953">
    <property type="entry name" value="Chromo/chromo_shadow_dom"/>
</dbReference>
<feature type="compositionally biased region" description="Low complexity" evidence="3">
    <location>
        <begin position="274"/>
        <end position="292"/>
    </location>
</feature>
<dbReference type="PRINTS" id="PR00504">
    <property type="entry name" value="CHROMODOMAIN"/>
</dbReference>
<dbReference type="PROSITE" id="PS50013">
    <property type="entry name" value="CHROMO_2"/>
    <property type="match status" value="2"/>
</dbReference>
<dbReference type="GeneID" id="68093879"/>
<dbReference type="InterPro" id="IPR017984">
    <property type="entry name" value="Chromo_dom_subgr"/>
</dbReference>
<feature type="domain" description="Chromo" evidence="4">
    <location>
        <begin position="177"/>
        <end position="212"/>
    </location>
</feature>
<evidence type="ECO:0000313" key="5">
    <source>
        <dbReference type="EMBL" id="KAG2387829.1"/>
    </source>
</evidence>
<comment type="subcellular location">
    <subcellularLocation>
        <location evidence="1">Nucleus</location>
    </subcellularLocation>
</comment>
<evidence type="ECO:0000256" key="1">
    <source>
        <dbReference type="ARBA" id="ARBA00004123"/>
    </source>
</evidence>
<name>A0AA88GY65_NAELO</name>
<proteinExistence type="predicted"/>
<accession>A0AA88GY65</accession>
<dbReference type="EMBL" id="PYSW02000012">
    <property type="protein sequence ID" value="KAG2387829.1"/>
    <property type="molecule type" value="Genomic_DNA"/>
</dbReference>
<dbReference type="InterPro" id="IPR023779">
    <property type="entry name" value="Chromodomain_CS"/>
</dbReference>
<dbReference type="CDD" id="cd00024">
    <property type="entry name" value="CD_CSD"/>
    <property type="match status" value="2"/>
</dbReference>
<dbReference type="Pfam" id="PF00385">
    <property type="entry name" value="Chromo"/>
    <property type="match status" value="2"/>
</dbReference>
<dbReference type="SMART" id="SM00298">
    <property type="entry name" value="CHROMO"/>
    <property type="match status" value="2"/>
</dbReference>
<feature type="compositionally biased region" description="Basic and acidic residues" evidence="3">
    <location>
        <begin position="243"/>
        <end position="254"/>
    </location>
</feature>
<dbReference type="SUPFAM" id="SSF54160">
    <property type="entry name" value="Chromo domain-like"/>
    <property type="match status" value="2"/>
</dbReference>
<keyword evidence="2" id="KW-0539">Nucleus</keyword>
<evidence type="ECO:0000313" key="6">
    <source>
        <dbReference type="Proteomes" id="UP000816034"/>
    </source>
</evidence>
<dbReference type="PROSITE" id="PS00598">
    <property type="entry name" value="CHROMO_1"/>
    <property type="match status" value="1"/>
</dbReference>
<dbReference type="RefSeq" id="XP_044551821.1">
    <property type="nucleotide sequence ID" value="XM_044690192.1"/>
</dbReference>
<evidence type="ECO:0000256" key="2">
    <source>
        <dbReference type="ARBA" id="ARBA00023242"/>
    </source>
</evidence>
<sequence length="370" mass="42430">MKVRSPSLDEEDLSDSHHHHHDENSDENISDHSNDGNKRITRNGKKRTKSTTSELSDESDDGKRAKQESSRKNRNSIGSTSPSQKKKPTRRMIDKTKKQKQEEEKKESEDEEEYEVETILLSKKKKNKMHYLVKWKGWRIEDSTWEPPENLSNIPDLIEHFEKHVAPTLDKNHNGNFVPEKILNSRKVKNKTEYLVQWRDYPVKTWEPDTSLRRSLISKYRSESGIRFQKITGGKSIASSSKESSDSETQHDSDPEIPEPPSKKQKNPSPPLTPTSSSSSTSTPTSSSSSKSKNIQTISEKDLADMDFTIISVKKKNNSFQAFLKDAHSGTQYLVAIKSLRSNEKHLQKLVDYLLSKIVFDSGKKKNEEY</sequence>
<dbReference type="Gene3D" id="2.40.50.40">
    <property type="match status" value="2"/>
</dbReference>
<feature type="compositionally biased region" description="Basic and acidic residues" evidence="3">
    <location>
        <begin position="29"/>
        <end position="38"/>
    </location>
</feature>
<organism evidence="5 6">
    <name type="scientific">Naegleria lovaniensis</name>
    <name type="common">Amoeba</name>
    <dbReference type="NCBI Taxonomy" id="51637"/>
    <lineage>
        <taxon>Eukaryota</taxon>
        <taxon>Discoba</taxon>
        <taxon>Heterolobosea</taxon>
        <taxon>Tetramitia</taxon>
        <taxon>Eutetramitia</taxon>
        <taxon>Vahlkampfiidae</taxon>
        <taxon>Naegleria</taxon>
    </lineage>
</organism>
<feature type="region of interest" description="Disordered" evidence="3">
    <location>
        <begin position="231"/>
        <end position="298"/>
    </location>
</feature>
<feature type="domain" description="Chromo" evidence="4">
    <location>
        <begin position="114"/>
        <end position="163"/>
    </location>
</feature>
<dbReference type="AlphaFoldDB" id="A0AA88GY65"/>
<feature type="compositionally biased region" description="Basic and acidic residues" evidence="3">
    <location>
        <begin position="61"/>
        <end position="71"/>
    </location>
</feature>
<dbReference type="InterPro" id="IPR016197">
    <property type="entry name" value="Chromo-like_dom_sf"/>
</dbReference>
<gene>
    <name evidence="5" type="ORF">C9374_001423</name>
</gene>
<evidence type="ECO:0000259" key="4">
    <source>
        <dbReference type="PROSITE" id="PS50013"/>
    </source>
</evidence>